<gene>
    <name evidence="5" type="ORF">UFOPK1939_00592</name>
</gene>
<accession>A0A6J6I706</accession>
<dbReference type="Pfam" id="PF07478">
    <property type="entry name" value="Dala_Dala_lig_C"/>
    <property type="match status" value="1"/>
</dbReference>
<dbReference type="PANTHER" id="PTHR23132:SF23">
    <property type="entry name" value="D-ALANINE--D-ALANINE LIGASE B"/>
    <property type="match status" value="1"/>
</dbReference>
<protein>
    <submittedName>
        <fullName evidence="5">Unannotated protein</fullName>
    </submittedName>
</protein>
<dbReference type="PANTHER" id="PTHR23132">
    <property type="entry name" value="D-ALANINE--D-ALANINE LIGASE"/>
    <property type="match status" value="1"/>
</dbReference>
<dbReference type="InterPro" id="IPR016185">
    <property type="entry name" value="PreATP-grasp_dom_sf"/>
</dbReference>
<dbReference type="InterPro" id="IPR011095">
    <property type="entry name" value="Dala_Dala_lig_C"/>
</dbReference>
<evidence type="ECO:0000259" key="4">
    <source>
        <dbReference type="PROSITE" id="PS50975"/>
    </source>
</evidence>
<dbReference type="InterPro" id="IPR005905">
    <property type="entry name" value="D_ala_D_ala"/>
</dbReference>
<dbReference type="InterPro" id="IPR011761">
    <property type="entry name" value="ATP-grasp"/>
</dbReference>
<sequence>MSTHSALRVVVLAGGLSHERDVSVRSGRRISEALRNRGVDVDERDMDIDLLPSLIADPPDCIFPMFHGAAGEDGAIRDVLDLLKLPYVGSNPEACRLTYDKPLAKTIVARTGIFTPEMVVLPHEAFRELGAGAVLDAVEKAFGFPLVIKPSKGGSALGVSIVHTAAELPTAMVSCFSYADCAVIERYIAGTEVAVSVIDLGDGPVALPAVEIVPDGEFYDYNARYTAGLTEFFAPARITDDVSQRVAEAALTVHTILGLTGFSRSDFIIDGAGVPQFIEANVAPGMTETSLLPQAIEAAGLDLSEVCLALVNDAIEAHSAQA</sequence>
<dbReference type="PROSITE" id="PS50975">
    <property type="entry name" value="ATP_GRASP"/>
    <property type="match status" value="1"/>
</dbReference>
<dbReference type="PIRSF" id="PIRSF039102">
    <property type="entry name" value="Ddl/VanB"/>
    <property type="match status" value="1"/>
</dbReference>
<dbReference type="GO" id="GO:0046872">
    <property type="term" value="F:metal ion binding"/>
    <property type="evidence" value="ECO:0007669"/>
    <property type="project" value="InterPro"/>
</dbReference>
<dbReference type="AlphaFoldDB" id="A0A6J6I706"/>
<evidence type="ECO:0000313" key="5">
    <source>
        <dbReference type="EMBL" id="CAB4621420.1"/>
    </source>
</evidence>
<reference evidence="5" key="1">
    <citation type="submission" date="2020-05" db="EMBL/GenBank/DDBJ databases">
        <authorList>
            <person name="Chiriac C."/>
            <person name="Salcher M."/>
            <person name="Ghai R."/>
            <person name="Kavagutti S V."/>
        </authorList>
    </citation>
    <scope>NUCLEOTIDE SEQUENCE</scope>
</reference>
<dbReference type="Gene3D" id="3.30.1490.20">
    <property type="entry name" value="ATP-grasp fold, A domain"/>
    <property type="match status" value="1"/>
</dbReference>
<dbReference type="GO" id="GO:0071555">
    <property type="term" value="P:cell wall organization"/>
    <property type="evidence" value="ECO:0007669"/>
    <property type="project" value="UniProtKB-KW"/>
</dbReference>
<organism evidence="5">
    <name type="scientific">freshwater metagenome</name>
    <dbReference type="NCBI Taxonomy" id="449393"/>
    <lineage>
        <taxon>unclassified sequences</taxon>
        <taxon>metagenomes</taxon>
        <taxon>ecological metagenomes</taxon>
    </lineage>
</organism>
<keyword evidence="2" id="KW-0436">Ligase</keyword>
<name>A0A6J6I706_9ZZZZ</name>
<dbReference type="Gene3D" id="3.30.470.20">
    <property type="entry name" value="ATP-grasp fold, B domain"/>
    <property type="match status" value="1"/>
</dbReference>
<dbReference type="Pfam" id="PF01820">
    <property type="entry name" value="Dala_Dala_lig_N"/>
    <property type="match status" value="1"/>
</dbReference>
<proteinExistence type="inferred from homology"/>
<dbReference type="GO" id="GO:0008716">
    <property type="term" value="F:D-alanine-D-alanine ligase activity"/>
    <property type="evidence" value="ECO:0007669"/>
    <property type="project" value="InterPro"/>
</dbReference>
<keyword evidence="3" id="KW-0961">Cell wall biogenesis/degradation</keyword>
<dbReference type="GO" id="GO:0005737">
    <property type="term" value="C:cytoplasm"/>
    <property type="evidence" value="ECO:0007669"/>
    <property type="project" value="InterPro"/>
</dbReference>
<comment type="similarity">
    <text evidence="1">Belongs to the D-alanine--D-alanine ligase family.</text>
</comment>
<dbReference type="SUPFAM" id="SSF52440">
    <property type="entry name" value="PreATP-grasp domain"/>
    <property type="match status" value="1"/>
</dbReference>
<dbReference type="SUPFAM" id="SSF56059">
    <property type="entry name" value="Glutathione synthetase ATP-binding domain-like"/>
    <property type="match status" value="1"/>
</dbReference>
<dbReference type="EMBL" id="CAEZVF010000073">
    <property type="protein sequence ID" value="CAB4621420.1"/>
    <property type="molecule type" value="Genomic_DNA"/>
</dbReference>
<dbReference type="GO" id="GO:0005524">
    <property type="term" value="F:ATP binding"/>
    <property type="evidence" value="ECO:0007669"/>
    <property type="project" value="InterPro"/>
</dbReference>
<dbReference type="InterPro" id="IPR011127">
    <property type="entry name" value="Dala_Dala_lig_N"/>
</dbReference>
<dbReference type="Gene3D" id="3.40.50.20">
    <property type="match status" value="1"/>
</dbReference>
<evidence type="ECO:0000256" key="2">
    <source>
        <dbReference type="ARBA" id="ARBA00022598"/>
    </source>
</evidence>
<dbReference type="HAMAP" id="MF_00047">
    <property type="entry name" value="Dala_Dala_lig"/>
    <property type="match status" value="1"/>
</dbReference>
<dbReference type="InterPro" id="IPR013815">
    <property type="entry name" value="ATP_grasp_subdomain_1"/>
</dbReference>
<evidence type="ECO:0000256" key="1">
    <source>
        <dbReference type="ARBA" id="ARBA00010871"/>
    </source>
</evidence>
<feature type="domain" description="ATP-grasp" evidence="4">
    <location>
        <begin position="105"/>
        <end position="312"/>
    </location>
</feature>
<dbReference type="NCBIfam" id="NF002378">
    <property type="entry name" value="PRK01372.1"/>
    <property type="match status" value="1"/>
</dbReference>
<evidence type="ECO:0000256" key="3">
    <source>
        <dbReference type="ARBA" id="ARBA00023316"/>
    </source>
</evidence>